<proteinExistence type="predicted"/>
<gene>
    <name evidence="1" type="ORF">GMARGA_LOCUS5900</name>
</gene>
<name>A0ABN7UI54_GIGMA</name>
<evidence type="ECO:0000313" key="1">
    <source>
        <dbReference type="EMBL" id="CAG8579981.1"/>
    </source>
</evidence>
<sequence>MSLSRSKLNCIYYKRSITEKELDLKIVKVNAHTRIIENKEADKKAKKARRRKRNNRKDIPKFCTEIKEKVSSIALKAIFISRTELEYKV</sequence>
<reference evidence="1 2" key="1">
    <citation type="submission" date="2021-06" db="EMBL/GenBank/DDBJ databases">
        <authorList>
            <person name="Kallberg Y."/>
            <person name="Tangrot J."/>
            <person name="Rosling A."/>
        </authorList>
    </citation>
    <scope>NUCLEOTIDE SEQUENCE [LARGE SCALE GENOMIC DNA]</scope>
    <source>
        <strain evidence="1 2">120-4 pot B 10/14</strain>
    </source>
</reference>
<comment type="caution">
    <text evidence="1">The sequence shown here is derived from an EMBL/GenBank/DDBJ whole genome shotgun (WGS) entry which is preliminary data.</text>
</comment>
<accession>A0ABN7UI54</accession>
<dbReference type="InterPro" id="IPR036397">
    <property type="entry name" value="RNaseH_sf"/>
</dbReference>
<organism evidence="1 2">
    <name type="scientific">Gigaspora margarita</name>
    <dbReference type="NCBI Taxonomy" id="4874"/>
    <lineage>
        <taxon>Eukaryota</taxon>
        <taxon>Fungi</taxon>
        <taxon>Fungi incertae sedis</taxon>
        <taxon>Mucoromycota</taxon>
        <taxon>Glomeromycotina</taxon>
        <taxon>Glomeromycetes</taxon>
        <taxon>Diversisporales</taxon>
        <taxon>Gigasporaceae</taxon>
        <taxon>Gigaspora</taxon>
    </lineage>
</organism>
<dbReference type="Gene3D" id="3.30.420.10">
    <property type="entry name" value="Ribonuclease H-like superfamily/Ribonuclease H"/>
    <property type="match status" value="1"/>
</dbReference>
<dbReference type="EMBL" id="CAJVQB010002576">
    <property type="protein sequence ID" value="CAG8579981.1"/>
    <property type="molecule type" value="Genomic_DNA"/>
</dbReference>
<evidence type="ECO:0000313" key="2">
    <source>
        <dbReference type="Proteomes" id="UP000789901"/>
    </source>
</evidence>
<keyword evidence="2" id="KW-1185">Reference proteome</keyword>
<protein>
    <submittedName>
        <fullName evidence="1">28069_t:CDS:1</fullName>
    </submittedName>
</protein>
<dbReference type="Proteomes" id="UP000789901">
    <property type="component" value="Unassembled WGS sequence"/>
</dbReference>